<proteinExistence type="predicted"/>
<reference evidence="3 4" key="1">
    <citation type="submission" date="2019-08" db="EMBL/GenBank/DDBJ databases">
        <authorList>
            <person name="Dhanesh K."/>
            <person name="Kumar G."/>
            <person name="Sasikala C."/>
            <person name="Venkata Ramana C."/>
        </authorList>
    </citation>
    <scope>NUCLEOTIDE SEQUENCE [LARGE SCALE GENOMIC DNA]</scope>
    <source>
        <strain evidence="3 4">JC645</strain>
    </source>
</reference>
<keyword evidence="1" id="KW-0472">Membrane</keyword>
<keyword evidence="1" id="KW-0812">Transmembrane</keyword>
<dbReference type="Pfam" id="PF11984">
    <property type="entry name" value="DUF3485"/>
    <property type="match status" value="1"/>
</dbReference>
<evidence type="ECO:0000256" key="1">
    <source>
        <dbReference type="SAM" id="Phobius"/>
    </source>
</evidence>
<gene>
    <name evidence="3" type="ORF">FYK55_05245</name>
</gene>
<name>A0A5M6DJ63_9BACT</name>
<evidence type="ECO:0000259" key="2">
    <source>
        <dbReference type="Pfam" id="PF11984"/>
    </source>
</evidence>
<dbReference type="Proteomes" id="UP000324479">
    <property type="component" value="Unassembled WGS sequence"/>
</dbReference>
<keyword evidence="4" id="KW-1185">Reference proteome</keyword>
<feature type="domain" description="Methanolan biosynthesis EpsI" evidence="2">
    <location>
        <begin position="43"/>
        <end position="197"/>
    </location>
</feature>
<keyword evidence="1" id="KW-1133">Transmembrane helix</keyword>
<dbReference type="InterPro" id="IPR014263">
    <property type="entry name" value="Methanolan_biosynth_EpsI"/>
</dbReference>
<organism evidence="3 4">
    <name type="scientific">Roseiconus nitratireducens</name>
    <dbReference type="NCBI Taxonomy" id="2605748"/>
    <lineage>
        <taxon>Bacteria</taxon>
        <taxon>Pseudomonadati</taxon>
        <taxon>Planctomycetota</taxon>
        <taxon>Planctomycetia</taxon>
        <taxon>Pirellulales</taxon>
        <taxon>Pirellulaceae</taxon>
        <taxon>Roseiconus</taxon>
    </lineage>
</organism>
<protein>
    <submittedName>
        <fullName evidence="3">Exosortase-associated EpsI family protein</fullName>
    </submittedName>
</protein>
<accession>A0A5M6DJ63</accession>
<evidence type="ECO:0000313" key="3">
    <source>
        <dbReference type="EMBL" id="KAA5546292.1"/>
    </source>
</evidence>
<comment type="caution">
    <text evidence="3">The sequence shown here is derived from an EMBL/GenBank/DDBJ whole genome shotgun (WGS) entry which is preliminary data.</text>
</comment>
<evidence type="ECO:0000313" key="4">
    <source>
        <dbReference type="Proteomes" id="UP000324479"/>
    </source>
</evidence>
<dbReference type="EMBL" id="VWOX01000002">
    <property type="protein sequence ID" value="KAA5546292.1"/>
    <property type="molecule type" value="Genomic_DNA"/>
</dbReference>
<dbReference type="AlphaFoldDB" id="A0A5M6DJ63"/>
<feature type="transmembrane region" description="Helical" evidence="1">
    <location>
        <begin position="38"/>
        <end position="57"/>
    </location>
</feature>
<sequence>MGHAAPNPLICHSLTSPVRHDRPLSDSNSKPSFNSRRYAVVALLVLIVMSGVVHGYLDGRWSLAEDKTRLGEQLLEIPAEFGDWQLVEEGELADSAAKMLRCYGSVVRVYRHQPTGSIINVAVLYGPRGPIAVHTPEICYSSEGTEQAGKARVETVTTDGQQHHFWSVQFLEDGNPDPSLEVWYGWSNGDAFTAADHPRFWPTADLYKIQLAGPVAQSDFNACKSFLASLLPHLEPLIH</sequence>